<dbReference type="Pfam" id="PF08774">
    <property type="entry name" value="VRR_NUC"/>
    <property type="match status" value="1"/>
</dbReference>
<dbReference type="Pfam" id="PF21170">
    <property type="entry name" value="FAN1_TPR"/>
    <property type="match status" value="1"/>
</dbReference>
<evidence type="ECO:0000256" key="2">
    <source>
        <dbReference type="ARBA" id="ARBA00005533"/>
    </source>
</evidence>
<dbReference type="OrthoDB" id="76364at2759"/>
<name>A0A8H5GZA2_9AGAR</name>
<keyword evidence="6 8" id="KW-0460">Magnesium</keyword>
<comment type="caution">
    <text evidence="11">The sequence shown here is derived from an EMBL/GenBank/DDBJ whole genome shotgun (WGS) entry which is preliminary data.</text>
</comment>
<dbReference type="InterPro" id="IPR049126">
    <property type="entry name" value="FAN1-like_TPR"/>
</dbReference>
<feature type="region of interest" description="Disordered" evidence="9">
    <location>
        <begin position="10"/>
        <end position="46"/>
    </location>
</feature>
<reference evidence="11 12" key="1">
    <citation type="journal article" date="2020" name="ISME J.">
        <title>Uncovering the hidden diversity of litter-decomposition mechanisms in mushroom-forming fungi.</title>
        <authorList>
            <person name="Floudas D."/>
            <person name="Bentzer J."/>
            <person name="Ahren D."/>
            <person name="Johansson T."/>
            <person name="Persson P."/>
            <person name="Tunlid A."/>
        </authorList>
    </citation>
    <scope>NUCLEOTIDE SEQUENCE [LARGE SCALE GENOMIC DNA]</scope>
    <source>
        <strain evidence="11 12">CBS 291.85</strain>
    </source>
</reference>
<dbReference type="GO" id="GO:0070336">
    <property type="term" value="F:flap-structured DNA binding"/>
    <property type="evidence" value="ECO:0007669"/>
    <property type="project" value="TreeGrafter"/>
</dbReference>
<keyword evidence="7 8" id="KW-0464">Manganese</keyword>
<feature type="region of interest" description="Disordered" evidence="9">
    <location>
        <begin position="165"/>
        <end position="189"/>
    </location>
</feature>
<keyword evidence="8" id="KW-0234">DNA repair</keyword>
<dbReference type="Proteomes" id="UP000559256">
    <property type="component" value="Unassembled WGS sequence"/>
</dbReference>
<dbReference type="PANTHER" id="PTHR15749:SF4">
    <property type="entry name" value="FANCONI-ASSOCIATED NUCLEASE 1"/>
    <property type="match status" value="1"/>
</dbReference>
<comment type="subcellular location">
    <subcellularLocation>
        <location evidence="8">Nucleus</location>
    </subcellularLocation>
</comment>
<organism evidence="11 12">
    <name type="scientific">Tetrapyrgos nigripes</name>
    <dbReference type="NCBI Taxonomy" id="182062"/>
    <lineage>
        <taxon>Eukaryota</taxon>
        <taxon>Fungi</taxon>
        <taxon>Dikarya</taxon>
        <taxon>Basidiomycota</taxon>
        <taxon>Agaricomycotina</taxon>
        <taxon>Agaricomycetes</taxon>
        <taxon>Agaricomycetidae</taxon>
        <taxon>Agaricales</taxon>
        <taxon>Marasmiineae</taxon>
        <taxon>Marasmiaceae</taxon>
        <taxon>Tetrapyrgos</taxon>
    </lineage>
</organism>
<dbReference type="InterPro" id="IPR033315">
    <property type="entry name" value="Fan1-like"/>
</dbReference>
<dbReference type="Gene3D" id="3.40.1350.10">
    <property type="match status" value="1"/>
</dbReference>
<feature type="region of interest" description="Disordered" evidence="9">
    <location>
        <begin position="943"/>
        <end position="1013"/>
    </location>
</feature>
<dbReference type="GO" id="GO:0004528">
    <property type="term" value="F:phosphodiesterase I activity"/>
    <property type="evidence" value="ECO:0007669"/>
    <property type="project" value="UniProtKB-EC"/>
</dbReference>
<feature type="region of interest" description="Disordered" evidence="9">
    <location>
        <begin position="381"/>
        <end position="412"/>
    </location>
</feature>
<dbReference type="InterPro" id="IPR049132">
    <property type="entry name" value="FAN1-like_euk"/>
</dbReference>
<evidence type="ECO:0000256" key="5">
    <source>
        <dbReference type="ARBA" id="ARBA00022801"/>
    </source>
</evidence>
<evidence type="ECO:0000256" key="9">
    <source>
        <dbReference type="SAM" id="MobiDB-lite"/>
    </source>
</evidence>
<dbReference type="CDD" id="cd22326">
    <property type="entry name" value="FAN1-like"/>
    <property type="match status" value="1"/>
</dbReference>
<evidence type="ECO:0000256" key="3">
    <source>
        <dbReference type="ARBA" id="ARBA00022722"/>
    </source>
</evidence>
<keyword evidence="12" id="KW-1185">Reference proteome</keyword>
<dbReference type="EC" id="3.1.4.1" evidence="8"/>
<dbReference type="PANTHER" id="PTHR15749">
    <property type="entry name" value="FANCONI-ASSOCIATED NUCLEASE 1"/>
    <property type="match status" value="1"/>
</dbReference>
<evidence type="ECO:0000313" key="11">
    <source>
        <dbReference type="EMBL" id="KAF5373813.1"/>
    </source>
</evidence>
<feature type="domain" description="VRR-NUC" evidence="10">
    <location>
        <begin position="843"/>
        <end position="945"/>
    </location>
</feature>
<feature type="compositionally biased region" description="Acidic residues" evidence="9">
    <location>
        <begin position="165"/>
        <end position="176"/>
    </location>
</feature>
<dbReference type="GO" id="GO:0046872">
    <property type="term" value="F:metal ion binding"/>
    <property type="evidence" value="ECO:0007669"/>
    <property type="project" value="UniProtKB-KW"/>
</dbReference>
<keyword evidence="8" id="KW-0539">Nucleus</keyword>
<comment type="catalytic activity">
    <reaction evidence="1 8">
        <text>Hydrolytically removes 5'-nucleotides successively from the 3'-hydroxy termini of 3'-hydroxy-terminated oligonucleotides.</text>
        <dbReference type="EC" id="3.1.4.1"/>
    </reaction>
</comment>
<comment type="cofactor">
    <cofactor evidence="8">
        <name>Mg(2+)</name>
        <dbReference type="ChEBI" id="CHEBI:18420"/>
    </cofactor>
    <cofactor evidence="8">
        <name>Mn(2+)</name>
        <dbReference type="ChEBI" id="CHEBI:29035"/>
    </cofactor>
</comment>
<dbReference type="InterPro" id="IPR014883">
    <property type="entry name" value="VRR_NUC"/>
</dbReference>
<keyword evidence="5 8" id="KW-0378">Hydrolase</keyword>
<dbReference type="AlphaFoldDB" id="A0A8H5GZA2"/>
<evidence type="ECO:0000256" key="1">
    <source>
        <dbReference type="ARBA" id="ARBA00000983"/>
    </source>
</evidence>
<dbReference type="InterPro" id="IPR011856">
    <property type="entry name" value="tRNA_endonuc-like_dom_sf"/>
</dbReference>
<dbReference type="EMBL" id="JAACJM010000003">
    <property type="protein sequence ID" value="KAF5373813.1"/>
    <property type="molecule type" value="Genomic_DNA"/>
</dbReference>
<gene>
    <name evidence="11" type="ORF">D9758_000974</name>
</gene>
<sequence length="1033" mass="117140">MTIPKGIDFIYGTGQPSHNNQGIEETVEEQDQNVPQVKEDPEEEDVKGKTALKGLPAFNGRISVYVKVTEEMINNVGQFEAELLSDREREMLFAFSKLKYAARYTLMRLAFRKPGLWHPRSAMQRFIQEIGEENLNEALVALCDPVAEIIRKAAPTGVNADEAIDLTGDSDDEEDLPVPTPDLTSTDDPLDTKELSLDRFAQGQEEMALEEILKRLKKDRLREICKDFKCRPPKNAKHADLVSTLLSHAGTQSSIMSFASPGNSKKPNKPRQSTLHNFVAGSSKNLLDRLKAVAAKKLGPCLRVNTDFLLLLRRLQVIYYRSTEHLPSLLLPSLLTHFKKRVYPPYTHARSSIWANREEFLKYERALDILEMIEKITSDKAEAERARTRGMTEATERAQPQKLATPAPPARGCSVGVKFEPMETPLKTPGFCVKPEPMDDSEMETPLKTPGPSVKSELKAEVKDDDWSLEGDTSMDDDLDLQDHEIPVKAQISLFEIMAKAAVDGEKEDAEKEISETAKQSRKQARMLMAVYDEVVKDMWDEAVREEGMKMERPGPALERFQAGHVLTRIVGKVVPALATLKEHEREAELLDALIAQRFWRRGKRAEWYERRALVGQNYVHKSAKGLRCVRQGIIEALQDTDTHLISRPALFRRLQKVENKLKIPEVDRTQSEGELEEANEVWVKATRIWVSKKDLEEKEKEKDLKEKGKGKENQNASGVKGVSKPAKPEWRWTGKSLWKGRTPDEEVNVETAALYHYEDEGFRGFHSETSILTTLFALLFWDVIFADVPGAFETGYQIAPLDLIEDSFYRARKEIIDKRLEEIEDGKAREILEKHYEMYKGNEGGKKETWCVGMRWDVATKGDLGEIVECMGGETLVHICKLFCEDYAARTSGVPDLIVWNYESKESRFVEVKGPNDRASASQRLWFDTLLRAGTAVDLCHVEDSNAPPKQAAKKKGKRVQPAVDSDEDHSGDEWQPRGSRKRSHPHDNNEDEEAVLIASQDRMSTPQAPEPEVIVVSPSMVRKRRKIIYLN</sequence>
<evidence type="ECO:0000256" key="4">
    <source>
        <dbReference type="ARBA" id="ARBA00022723"/>
    </source>
</evidence>
<comment type="similarity">
    <text evidence="2 8">Belongs to the FAN1 family.</text>
</comment>
<feature type="region of interest" description="Disordered" evidence="9">
    <location>
        <begin position="436"/>
        <end position="461"/>
    </location>
</feature>
<dbReference type="GO" id="GO:0005634">
    <property type="term" value="C:nucleus"/>
    <property type="evidence" value="ECO:0007669"/>
    <property type="project" value="UniProtKB-SubCell"/>
</dbReference>
<keyword evidence="8" id="KW-0227">DNA damage</keyword>
<evidence type="ECO:0000259" key="10">
    <source>
        <dbReference type="SMART" id="SM00990"/>
    </source>
</evidence>
<feature type="compositionally biased region" description="Basic and acidic residues" evidence="9">
    <location>
        <begin position="701"/>
        <end position="713"/>
    </location>
</feature>
<dbReference type="GO" id="GO:0008409">
    <property type="term" value="F:5'-3' exonuclease activity"/>
    <property type="evidence" value="ECO:0007669"/>
    <property type="project" value="TreeGrafter"/>
</dbReference>
<dbReference type="SMART" id="SM00990">
    <property type="entry name" value="VRR_NUC"/>
    <property type="match status" value="1"/>
</dbReference>
<evidence type="ECO:0000313" key="12">
    <source>
        <dbReference type="Proteomes" id="UP000559256"/>
    </source>
</evidence>
<keyword evidence="4 8" id="KW-0479">Metal-binding</keyword>
<dbReference type="GO" id="GO:0017108">
    <property type="term" value="F:5'-flap endonuclease activity"/>
    <property type="evidence" value="ECO:0007669"/>
    <property type="project" value="TreeGrafter"/>
</dbReference>
<proteinExistence type="inferred from homology"/>
<feature type="compositionally biased region" description="Polar residues" evidence="9">
    <location>
        <begin position="14"/>
        <end position="23"/>
    </location>
</feature>
<dbReference type="GO" id="GO:0036297">
    <property type="term" value="P:interstrand cross-link repair"/>
    <property type="evidence" value="ECO:0007669"/>
    <property type="project" value="InterPro"/>
</dbReference>
<evidence type="ECO:0000256" key="8">
    <source>
        <dbReference type="RuleBase" id="RU365033"/>
    </source>
</evidence>
<protein>
    <recommendedName>
        <fullName evidence="8">Fanconi-associated nuclease</fullName>
        <ecNumber evidence="8">3.1.4.1</ecNumber>
    </recommendedName>
</protein>
<keyword evidence="3 8" id="KW-0540">Nuclease</keyword>
<accession>A0A8H5GZA2</accession>
<comment type="function">
    <text evidence="8">Nuclease required for the repair of DNA interstrand cross-links (ICL). Acts as a 5'-3' exonuclease that anchors at a cut end of DNA and cleaves DNA successively at every third nucleotide, allowing to excise an ICL from one strand through flanking incisions.</text>
</comment>
<evidence type="ECO:0000256" key="7">
    <source>
        <dbReference type="ARBA" id="ARBA00023211"/>
    </source>
</evidence>
<feature type="region of interest" description="Disordered" evidence="9">
    <location>
        <begin position="701"/>
        <end position="728"/>
    </location>
</feature>
<evidence type="ECO:0000256" key="6">
    <source>
        <dbReference type="ARBA" id="ARBA00022842"/>
    </source>
</evidence>